<dbReference type="Proteomes" id="UP000814140">
    <property type="component" value="Unassembled WGS sequence"/>
</dbReference>
<accession>A0ACB8T1B4</accession>
<reference evidence="1" key="1">
    <citation type="submission" date="2021-03" db="EMBL/GenBank/DDBJ databases">
        <authorList>
            <consortium name="DOE Joint Genome Institute"/>
            <person name="Ahrendt S."/>
            <person name="Looney B.P."/>
            <person name="Miyauchi S."/>
            <person name="Morin E."/>
            <person name="Drula E."/>
            <person name="Courty P.E."/>
            <person name="Chicoki N."/>
            <person name="Fauchery L."/>
            <person name="Kohler A."/>
            <person name="Kuo A."/>
            <person name="Labutti K."/>
            <person name="Pangilinan J."/>
            <person name="Lipzen A."/>
            <person name="Riley R."/>
            <person name="Andreopoulos W."/>
            <person name="He G."/>
            <person name="Johnson J."/>
            <person name="Barry K.W."/>
            <person name="Grigoriev I.V."/>
            <person name="Nagy L."/>
            <person name="Hibbett D."/>
            <person name="Henrissat B."/>
            <person name="Matheny P.B."/>
            <person name="Labbe J."/>
            <person name="Martin F."/>
        </authorList>
    </citation>
    <scope>NUCLEOTIDE SEQUENCE</scope>
    <source>
        <strain evidence="1">HHB10654</strain>
    </source>
</reference>
<proteinExistence type="predicted"/>
<comment type="caution">
    <text evidence="1">The sequence shown here is derived from an EMBL/GenBank/DDBJ whole genome shotgun (WGS) entry which is preliminary data.</text>
</comment>
<keyword evidence="2" id="KW-1185">Reference proteome</keyword>
<reference evidence="1" key="2">
    <citation type="journal article" date="2022" name="New Phytol.">
        <title>Evolutionary transition to the ectomycorrhizal habit in the genomes of a hyperdiverse lineage of mushroom-forming fungi.</title>
        <authorList>
            <person name="Looney B."/>
            <person name="Miyauchi S."/>
            <person name="Morin E."/>
            <person name="Drula E."/>
            <person name="Courty P.E."/>
            <person name="Kohler A."/>
            <person name="Kuo A."/>
            <person name="LaButti K."/>
            <person name="Pangilinan J."/>
            <person name="Lipzen A."/>
            <person name="Riley R."/>
            <person name="Andreopoulos W."/>
            <person name="He G."/>
            <person name="Johnson J."/>
            <person name="Nolan M."/>
            <person name="Tritt A."/>
            <person name="Barry K.W."/>
            <person name="Grigoriev I.V."/>
            <person name="Nagy L.G."/>
            <person name="Hibbett D."/>
            <person name="Henrissat B."/>
            <person name="Matheny P.B."/>
            <person name="Labbe J."/>
            <person name="Martin F.M."/>
        </authorList>
    </citation>
    <scope>NUCLEOTIDE SEQUENCE</scope>
    <source>
        <strain evidence="1">HHB10654</strain>
    </source>
</reference>
<dbReference type="EMBL" id="MU277206">
    <property type="protein sequence ID" value="KAI0062619.1"/>
    <property type="molecule type" value="Genomic_DNA"/>
</dbReference>
<evidence type="ECO:0000313" key="2">
    <source>
        <dbReference type="Proteomes" id="UP000814140"/>
    </source>
</evidence>
<protein>
    <submittedName>
        <fullName evidence="1">Uncharacterized protein</fullName>
    </submittedName>
</protein>
<gene>
    <name evidence="1" type="ORF">BV25DRAFT_1825125</name>
</gene>
<evidence type="ECO:0000313" key="1">
    <source>
        <dbReference type="EMBL" id="KAI0062619.1"/>
    </source>
</evidence>
<sequence>MALLSDALDPWIATLLALFLPPVLTYISSRRRRTPKHPQQKLTTPLRRPLTIVVALHTLYTAYTLLFARPPNLFTSLGLPLSAPQSRIHAALLVKLNETTLPPDFDALLARLASFEVRTVLVRFGQQTVQTCTYCKGLPDYALHFLPSLLLSYTARALILGLVTVSGSLRERWRGSGVAVLVVAALADAYWAYTVPIAIPRPNTRDAPLTMWHDMLFTARHALFLFLPLALHLAPPTARPPPARLTAQTLDAALARTHLLRYASAAVHRDAVLAARARVFWEREKGAGEEMRADDGVRAAALAAGIGFDEAEAAVEGDGWVGALKLSGVGPGSSPPRKEGPLRALARAAVESLMGLFQAP</sequence>
<organism evidence="1 2">
    <name type="scientific">Artomyces pyxidatus</name>
    <dbReference type="NCBI Taxonomy" id="48021"/>
    <lineage>
        <taxon>Eukaryota</taxon>
        <taxon>Fungi</taxon>
        <taxon>Dikarya</taxon>
        <taxon>Basidiomycota</taxon>
        <taxon>Agaricomycotina</taxon>
        <taxon>Agaricomycetes</taxon>
        <taxon>Russulales</taxon>
        <taxon>Auriscalpiaceae</taxon>
        <taxon>Artomyces</taxon>
    </lineage>
</organism>
<name>A0ACB8T1B4_9AGAM</name>